<dbReference type="InterPro" id="IPR023631">
    <property type="entry name" value="Amidase_dom"/>
</dbReference>
<dbReference type="PANTHER" id="PTHR43372:SF4">
    <property type="entry name" value="FATTY-ACID AMIDE HYDROLASE 2"/>
    <property type="match status" value="1"/>
</dbReference>
<comment type="caution">
    <text evidence="2">The sequence shown here is derived from an EMBL/GenBank/DDBJ whole genome shotgun (WGS) entry which is preliminary data.</text>
</comment>
<dbReference type="EMBL" id="JBGMEK010000056">
    <property type="protein sequence ID" value="MFA0812820.1"/>
    <property type="molecule type" value="Genomic_DNA"/>
</dbReference>
<dbReference type="Proteomes" id="UP001569428">
    <property type="component" value="Unassembled WGS sequence"/>
</dbReference>
<dbReference type="Gene3D" id="3.90.1300.10">
    <property type="entry name" value="Amidase signature (AS) domain"/>
    <property type="match status" value="1"/>
</dbReference>
<dbReference type="InterPro" id="IPR052739">
    <property type="entry name" value="FAAH2"/>
</dbReference>
<name>A0ABV4P4C9_9GAMM</name>
<protein>
    <submittedName>
        <fullName evidence="2">Amidase</fullName>
    </submittedName>
</protein>
<accession>A0ABV4P4C9</accession>
<proteinExistence type="predicted"/>
<feature type="domain" description="Amidase" evidence="1">
    <location>
        <begin position="22"/>
        <end position="443"/>
    </location>
</feature>
<evidence type="ECO:0000313" key="3">
    <source>
        <dbReference type="Proteomes" id="UP001569428"/>
    </source>
</evidence>
<keyword evidence="3" id="KW-1185">Reference proteome</keyword>
<organism evidence="2 3">
    <name type="scientific">Microbulbifer epialgicus</name>
    <dbReference type="NCBI Taxonomy" id="393907"/>
    <lineage>
        <taxon>Bacteria</taxon>
        <taxon>Pseudomonadati</taxon>
        <taxon>Pseudomonadota</taxon>
        <taxon>Gammaproteobacteria</taxon>
        <taxon>Cellvibrionales</taxon>
        <taxon>Microbulbiferaceae</taxon>
        <taxon>Microbulbifer</taxon>
    </lineage>
</organism>
<evidence type="ECO:0000259" key="1">
    <source>
        <dbReference type="Pfam" id="PF01425"/>
    </source>
</evidence>
<dbReference type="PANTHER" id="PTHR43372">
    <property type="entry name" value="FATTY-ACID AMIDE HYDROLASE"/>
    <property type="match status" value="1"/>
</dbReference>
<reference evidence="2 3" key="1">
    <citation type="submission" date="2024-08" db="EMBL/GenBank/DDBJ databases">
        <authorList>
            <person name="Ishaq N."/>
        </authorList>
    </citation>
    <scope>NUCLEOTIDE SEQUENCE [LARGE SCALE GENOMIC DNA]</scope>
    <source>
        <strain evidence="2 3">DSM 18651</strain>
    </source>
</reference>
<dbReference type="RefSeq" id="WP_371840547.1">
    <property type="nucleotide sequence ID" value="NZ_JBGMEK010000056.1"/>
</dbReference>
<sequence length="469" mass="50777">MISYSATKLANMIRNKECSCVELTRAYIEQIEKVNPYINAVVQFNPQRALTEAKKKDQQLANGEKLGPLHGLPFTLKDVYATEGDIVTAGCLGLKDHITNYDSTIAKRLKNAGAILLGKTNTPEMENSPDTDNLVYGQTLNPYDLNRGAGGSSGGAAAIVSACGSAFDVGADVGGSVRVPAHYCGLCGVKTTPRVIPSTGVVYPSGLRTGIMGLILTEGPICRFVEDASLLLSVLEGPDGRDSAVIPRPISLASARKAEDLKIAYVFDEVGPPISSETRQAIQDVANALSGRHCTVNHDWPPRLGEGFEFFHKTLGACAYTEFRSGLKSLNVKRISPLMQKILNYFKPYSCDLNQFLAVWHEWDLFRSDILRFFDHYDALICPVTPQEAISADKTMMDPGMVINASYAWGVSTLLLPIVTVRAGTAKSGLPIGVQIITKQFYEGIGLQIATYIEQALGGWIKPPSPCNV</sequence>
<gene>
    <name evidence="2" type="ORF">ACCI49_18050</name>
</gene>
<dbReference type="SUPFAM" id="SSF75304">
    <property type="entry name" value="Amidase signature (AS) enzymes"/>
    <property type="match status" value="1"/>
</dbReference>
<dbReference type="Pfam" id="PF01425">
    <property type="entry name" value="Amidase"/>
    <property type="match status" value="1"/>
</dbReference>
<evidence type="ECO:0000313" key="2">
    <source>
        <dbReference type="EMBL" id="MFA0812820.1"/>
    </source>
</evidence>
<dbReference type="InterPro" id="IPR036928">
    <property type="entry name" value="AS_sf"/>
</dbReference>